<evidence type="ECO:0000313" key="6">
    <source>
        <dbReference type="EMBL" id="KAL3729590.1"/>
    </source>
</evidence>
<dbReference type="PANTHER" id="PTHR47447">
    <property type="entry name" value="OS03G0856100 PROTEIN"/>
    <property type="match status" value="1"/>
</dbReference>
<protein>
    <recommendedName>
        <fullName evidence="5">PROP1-like PPR domain-containing protein</fullName>
    </recommendedName>
</protein>
<evidence type="ECO:0000256" key="3">
    <source>
        <dbReference type="PROSITE-ProRule" id="PRU00708"/>
    </source>
</evidence>
<keyword evidence="2" id="KW-0677">Repeat</keyword>
<accession>A0ABD3JPR6</accession>
<evidence type="ECO:0000256" key="2">
    <source>
        <dbReference type="ARBA" id="ARBA00022737"/>
    </source>
</evidence>
<dbReference type="Proteomes" id="UP001634007">
    <property type="component" value="Unassembled WGS sequence"/>
</dbReference>
<feature type="repeat" description="PPR" evidence="3">
    <location>
        <begin position="216"/>
        <end position="251"/>
    </location>
</feature>
<dbReference type="Pfam" id="PF01535">
    <property type="entry name" value="PPR"/>
    <property type="match status" value="2"/>
</dbReference>
<sequence>MAIPSSTLAASSPNILRPRPPAPAPLPLPPLLCPPSVPPPSRAAARSSRVLSASAPAALAEPSRAEPAPRRPPPAAWKHSSKSYLARQAAVLEIQQSPDLDAALERLGGLLKVQDLNAILRYFGKLDRMQDISKLFQYMQKHEKISAASYSSYIKFAGTSHNPLNALEIYNSIPDASMRINVFISNAVLSCLVKNGKFGIGMKCFQQMKRDGLKPDIITYSTLLAGCMKVNDGYTKALELIQELEYNSLKMDSVMYGTLIAVCASNNHCEDAERFFRQMVNEGHTPNEFHYSSLLNSYSADGNYKKAEALVQDMKSAGLVVNKVILTTLLKVYVRGGLFDKSRELLAELELLGHAKDEMSYCLLMDGLAKAGRTDEAKSVFDEMMGKSVKSDGYAHCIMISAFCRCGLLQEAKLLAKDFEAKFDRYDLVILNTMLCAYCRAGEMESVMQTLKKMDELAISPDYNTFHILVKYFFKEKLYLLAYRTMGDMHKKGHRPEEGLCSSLIFQLGNMNAYSEAFSVYNMLRYSKRNMCKALHEKILHILISGRLYKEAYVVVKDNAGSISKQAVRKFATAFMKSGNVNLINDVLKVIHASGNKIDQKLFNMAVSRFIVLPEKKELLLQLLQWMSGHGYAIDLSTRDLILKNSRFFGDELIKETLSKHRLSLKGVRSHKRKE</sequence>
<dbReference type="NCBIfam" id="TIGR00756">
    <property type="entry name" value="PPR"/>
    <property type="match status" value="5"/>
</dbReference>
<dbReference type="AlphaFoldDB" id="A0ABD3JPR6"/>
<feature type="compositionally biased region" description="Low complexity" evidence="4">
    <location>
        <begin position="42"/>
        <end position="62"/>
    </location>
</feature>
<evidence type="ECO:0000313" key="7">
    <source>
        <dbReference type="Proteomes" id="UP001634007"/>
    </source>
</evidence>
<evidence type="ECO:0000259" key="5">
    <source>
        <dbReference type="Pfam" id="PF17177"/>
    </source>
</evidence>
<feature type="repeat" description="PPR" evidence="3">
    <location>
        <begin position="181"/>
        <end position="215"/>
    </location>
</feature>
<dbReference type="InterPro" id="IPR011990">
    <property type="entry name" value="TPR-like_helical_dom_sf"/>
</dbReference>
<dbReference type="Gene3D" id="1.25.40.10">
    <property type="entry name" value="Tetratricopeptide repeat domain"/>
    <property type="match status" value="4"/>
</dbReference>
<evidence type="ECO:0000256" key="1">
    <source>
        <dbReference type="ARBA" id="ARBA00007626"/>
    </source>
</evidence>
<reference evidence="6 7" key="1">
    <citation type="submission" date="2024-11" db="EMBL/GenBank/DDBJ databases">
        <title>Chromosome-level genome assembly of Eucalyptus globulus Labill. provides insights into its genome evolution.</title>
        <authorList>
            <person name="Li X."/>
        </authorList>
    </citation>
    <scope>NUCLEOTIDE SEQUENCE [LARGE SCALE GENOMIC DNA]</scope>
    <source>
        <strain evidence="6">CL2024</strain>
        <tissue evidence="6">Fresh tender leaves</tissue>
    </source>
</reference>
<feature type="repeat" description="PPR" evidence="3">
    <location>
        <begin position="287"/>
        <end position="321"/>
    </location>
</feature>
<feature type="repeat" description="PPR" evidence="3">
    <location>
        <begin position="357"/>
        <end position="391"/>
    </location>
</feature>
<feature type="repeat" description="PPR" evidence="3">
    <location>
        <begin position="427"/>
        <end position="461"/>
    </location>
</feature>
<keyword evidence="7" id="KW-1185">Reference proteome</keyword>
<dbReference type="PROSITE" id="PS51375">
    <property type="entry name" value="PPR"/>
    <property type="match status" value="6"/>
</dbReference>
<dbReference type="InterPro" id="IPR002885">
    <property type="entry name" value="PPR_rpt"/>
</dbReference>
<comment type="caution">
    <text evidence="6">The sequence shown here is derived from an EMBL/GenBank/DDBJ whole genome shotgun (WGS) entry which is preliminary data.</text>
</comment>
<feature type="compositionally biased region" description="Pro residues" evidence="4">
    <location>
        <begin position="18"/>
        <end position="41"/>
    </location>
</feature>
<organism evidence="6 7">
    <name type="scientific">Eucalyptus globulus</name>
    <name type="common">Tasmanian blue gum</name>
    <dbReference type="NCBI Taxonomy" id="34317"/>
    <lineage>
        <taxon>Eukaryota</taxon>
        <taxon>Viridiplantae</taxon>
        <taxon>Streptophyta</taxon>
        <taxon>Embryophyta</taxon>
        <taxon>Tracheophyta</taxon>
        <taxon>Spermatophyta</taxon>
        <taxon>Magnoliopsida</taxon>
        <taxon>eudicotyledons</taxon>
        <taxon>Gunneridae</taxon>
        <taxon>Pentapetalae</taxon>
        <taxon>rosids</taxon>
        <taxon>malvids</taxon>
        <taxon>Myrtales</taxon>
        <taxon>Myrtaceae</taxon>
        <taxon>Myrtoideae</taxon>
        <taxon>Eucalypteae</taxon>
        <taxon>Eucalyptus</taxon>
    </lineage>
</organism>
<dbReference type="Pfam" id="PF17177">
    <property type="entry name" value="PPR_long"/>
    <property type="match status" value="1"/>
</dbReference>
<evidence type="ECO:0000256" key="4">
    <source>
        <dbReference type="SAM" id="MobiDB-lite"/>
    </source>
</evidence>
<proteinExistence type="inferred from homology"/>
<feature type="compositionally biased region" description="Polar residues" evidence="4">
    <location>
        <begin position="1"/>
        <end position="14"/>
    </location>
</feature>
<feature type="region of interest" description="Disordered" evidence="4">
    <location>
        <begin position="1"/>
        <end position="79"/>
    </location>
</feature>
<dbReference type="EMBL" id="JBJKBG010000007">
    <property type="protein sequence ID" value="KAL3729590.1"/>
    <property type="molecule type" value="Genomic_DNA"/>
</dbReference>
<name>A0ABD3JPR6_EUCGL</name>
<comment type="similarity">
    <text evidence="1">Belongs to the PPR family. P subfamily.</text>
</comment>
<feature type="repeat" description="PPR" evidence="3">
    <location>
        <begin position="252"/>
        <end position="286"/>
    </location>
</feature>
<dbReference type="Pfam" id="PF13041">
    <property type="entry name" value="PPR_2"/>
    <property type="match status" value="1"/>
</dbReference>
<feature type="domain" description="PROP1-like PPR" evidence="5">
    <location>
        <begin position="221"/>
        <end position="384"/>
    </location>
</feature>
<gene>
    <name evidence="6" type="ORF">ACJRO7_026681</name>
</gene>
<dbReference type="InterPro" id="IPR033443">
    <property type="entry name" value="PROP1-like_PPR_dom"/>
</dbReference>
<dbReference type="PANTHER" id="PTHR47447:SF21">
    <property type="entry name" value="PENTACOTRIPEPTIDE-REPEAT REGION OF PRORP DOMAIN-CONTAINING PROTEIN"/>
    <property type="match status" value="1"/>
</dbReference>